<dbReference type="EMBL" id="CAJOBZ010000080">
    <property type="protein sequence ID" value="CAF4956442.1"/>
    <property type="molecule type" value="Genomic_DNA"/>
</dbReference>
<evidence type="ECO:0000256" key="1">
    <source>
        <dbReference type="SAM" id="MobiDB-lite"/>
    </source>
</evidence>
<protein>
    <submittedName>
        <fullName evidence="3">Uncharacterized protein</fullName>
    </submittedName>
</protein>
<name>A0A821Y268_9NEOP</name>
<evidence type="ECO:0000313" key="3">
    <source>
        <dbReference type="EMBL" id="CAF4956442.1"/>
    </source>
</evidence>
<feature type="chain" id="PRO_5032828271" evidence="2">
    <location>
        <begin position="33"/>
        <end position="403"/>
    </location>
</feature>
<keyword evidence="2" id="KW-0732">Signal</keyword>
<feature type="region of interest" description="Disordered" evidence="1">
    <location>
        <begin position="71"/>
        <end position="108"/>
    </location>
</feature>
<sequence length="403" mass="44300">MGGLGGAGAVLAAEIFAPLLLLCWLCCWPDDASDTSSGKYPAKPAITNGSSGSHRLSELFSRRCGSSAISLHLPSTSGTTKQSLSAHRSHEEIHGRHRSQLNISEEDSRYHSAPSVIHEVLHRRDWERSTKELYIPLRPEKVTLSPSSPTGSYMSLDSLEQCEETDQRVSKTCKKHFTNIKCSKKKETDDDIKDDDATETSCFYIGDNGAGPSVSKRPERLDKMNIKEDNHEAVGPADNDTKLYKHKETKQSLNECIKSKDRMRLVPVEELVVSRFEVATPESAALDRSGAQHHGANWGAELFNARLIPPPSVEPLGYASDTLYLEEEAWGAAPSSGLAWSPPAEGFMRGRHASAGDVLAPTHRPQSGALSESDIDFELEACDELPPPYHEVHLLKHRNETAI</sequence>
<comment type="caution">
    <text evidence="3">The sequence shown here is derived from an EMBL/GenBank/DDBJ whole genome shotgun (WGS) entry which is preliminary data.</text>
</comment>
<evidence type="ECO:0000313" key="4">
    <source>
        <dbReference type="Proteomes" id="UP000663880"/>
    </source>
</evidence>
<feature type="signal peptide" evidence="2">
    <location>
        <begin position="1"/>
        <end position="32"/>
    </location>
</feature>
<reference evidence="3" key="1">
    <citation type="submission" date="2021-02" db="EMBL/GenBank/DDBJ databases">
        <authorList>
            <person name="Steward A R."/>
        </authorList>
    </citation>
    <scope>NUCLEOTIDE SEQUENCE</scope>
</reference>
<dbReference type="AlphaFoldDB" id="A0A821Y268"/>
<evidence type="ECO:0000256" key="2">
    <source>
        <dbReference type="SAM" id="SignalP"/>
    </source>
</evidence>
<accession>A0A821Y268</accession>
<organism evidence="3 4">
    <name type="scientific">Pieris macdunnoughi</name>
    <dbReference type="NCBI Taxonomy" id="345717"/>
    <lineage>
        <taxon>Eukaryota</taxon>
        <taxon>Metazoa</taxon>
        <taxon>Ecdysozoa</taxon>
        <taxon>Arthropoda</taxon>
        <taxon>Hexapoda</taxon>
        <taxon>Insecta</taxon>
        <taxon>Pterygota</taxon>
        <taxon>Neoptera</taxon>
        <taxon>Endopterygota</taxon>
        <taxon>Lepidoptera</taxon>
        <taxon>Glossata</taxon>
        <taxon>Ditrysia</taxon>
        <taxon>Papilionoidea</taxon>
        <taxon>Pieridae</taxon>
        <taxon>Pierinae</taxon>
        <taxon>Pieris</taxon>
    </lineage>
</organism>
<dbReference type="Proteomes" id="UP000663880">
    <property type="component" value="Unassembled WGS sequence"/>
</dbReference>
<gene>
    <name evidence="3" type="ORF">PMACD_LOCUS16255</name>
</gene>
<proteinExistence type="predicted"/>
<feature type="compositionally biased region" description="Polar residues" evidence="1">
    <location>
        <begin position="71"/>
        <end position="86"/>
    </location>
</feature>
<dbReference type="OrthoDB" id="7483412at2759"/>
<keyword evidence="4" id="KW-1185">Reference proteome</keyword>